<dbReference type="Pfam" id="PF03551">
    <property type="entry name" value="PadR"/>
    <property type="match status" value="1"/>
</dbReference>
<dbReference type="EMBL" id="FNPZ01000006">
    <property type="protein sequence ID" value="SDZ50890.1"/>
    <property type="molecule type" value="Genomic_DNA"/>
</dbReference>
<gene>
    <name evidence="2" type="ORF">SAMN05216554_4313</name>
</gene>
<sequence length="190" mass="21362">MSSIRLFILGSLDSAGPMHGHQLRLLAEEERIHLWTDVSVGSLYGAIKRLANEGLIAEVRVEREGSYPERQVFEITEEGRRALATLRESGLSVVDFRNDPFDLAMARLDPETLDELVPVIETRVLALRTKLAEQQFLSRAAAPYLSAAEAWVMQHRVDRLTAEVDSHERLLSLLPDIIADEKARKATPHD</sequence>
<dbReference type="PANTHER" id="PTHR43252:SF7">
    <property type="entry name" value="TRANSCRIPTIONAL REGULATOR YQJI"/>
    <property type="match status" value="1"/>
</dbReference>
<dbReference type="InterPro" id="IPR005149">
    <property type="entry name" value="Tscrpt_reg_PadR_N"/>
</dbReference>
<proteinExistence type="predicted"/>
<dbReference type="SUPFAM" id="SSF46785">
    <property type="entry name" value="Winged helix' DNA-binding domain"/>
    <property type="match status" value="1"/>
</dbReference>
<protein>
    <submittedName>
        <fullName evidence="2">Transcriptional regulator, PadR family</fullName>
    </submittedName>
</protein>
<evidence type="ECO:0000313" key="3">
    <source>
        <dbReference type="Proteomes" id="UP000198891"/>
    </source>
</evidence>
<evidence type="ECO:0000313" key="2">
    <source>
        <dbReference type="EMBL" id="SDZ50890.1"/>
    </source>
</evidence>
<organism evidence="2 3">
    <name type="scientific">Herbiconiux ginsengi</name>
    <dbReference type="NCBI Taxonomy" id="381665"/>
    <lineage>
        <taxon>Bacteria</taxon>
        <taxon>Bacillati</taxon>
        <taxon>Actinomycetota</taxon>
        <taxon>Actinomycetes</taxon>
        <taxon>Micrococcales</taxon>
        <taxon>Microbacteriaceae</taxon>
        <taxon>Herbiconiux</taxon>
    </lineage>
</organism>
<dbReference type="InterPro" id="IPR036390">
    <property type="entry name" value="WH_DNA-bd_sf"/>
</dbReference>
<reference evidence="2 3" key="1">
    <citation type="submission" date="2016-10" db="EMBL/GenBank/DDBJ databases">
        <authorList>
            <person name="de Groot N.N."/>
        </authorList>
    </citation>
    <scope>NUCLEOTIDE SEQUENCE [LARGE SCALE GENOMIC DNA]</scope>
    <source>
        <strain evidence="2 3">CGMCC 4.3491</strain>
    </source>
</reference>
<dbReference type="Proteomes" id="UP000198891">
    <property type="component" value="Unassembled WGS sequence"/>
</dbReference>
<dbReference type="RefSeq" id="WP_175494475.1">
    <property type="nucleotide sequence ID" value="NZ_FNPZ01000006.1"/>
</dbReference>
<feature type="domain" description="Transcription regulator PadR N-terminal" evidence="1">
    <location>
        <begin position="8"/>
        <end position="84"/>
    </location>
</feature>
<dbReference type="InterPro" id="IPR036388">
    <property type="entry name" value="WH-like_DNA-bd_sf"/>
</dbReference>
<dbReference type="Gene3D" id="1.10.10.10">
    <property type="entry name" value="Winged helix-like DNA-binding domain superfamily/Winged helix DNA-binding domain"/>
    <property type="match status" value="1"/>
</dbReference>
<dbReference type="STRING" id="381665.SAMN05216554_4313"/>
<evidence type="ECO:0000259" key="1">
    <source>
        <dbReference type="Pfam" id="PF03551"/>
    </source>
</evidence>
<dbReference type="AlphaFoldDB" id="A0A1H3TLA8"/>
<accession>A0A1H3TLA8</accession>
<name>A0A1H3TLA8_9MICO</name>
<dbReference type="PANTHER" id="PTHR43252">
    <property type="entry name" value="TRANSCRIPTIONAL REGULATOR YQJI"/>
    <property type="match status" value="1"/>
</dbReference>
<keyword evidence="3" id="KW-1185">Reference proteome</keyword>